<evidence type="ECO:0000256" key="3">
    <source>
        <dbReference type="ARBA" id="ARBA00022989"/>
    </source>
</evidence>
<keyword evidence="2 6" id="KW-0812">Transmembrane</keyword>
<dbReference type="PANTHER" id="PTHR33048">
    <property type="entry name" value="PTH11-LIKE INTEGRAL MEMBRANE PROTEIN (AFU_ORTHOLOGUE AFUA_5G11245)"/>
    <property type="match status" value="1"/>
</dbReference>
<dbReference type="EMBL" id="LCTW02000531">
    <property type="protein sequence ID" value="KXX73147.1"/>
    <property type="molecule type" value="Genomic_DNA"/>
</dbReference>
<dbReference type="AlphaFoldDB" id="A0A175VNU0"/>
<reference evidence="10" key="1">
    <citation type="submission" date="2015-06" db="EMBL/GenBank/DDBJ databases">
        <authorList>
            <person name="van de Sande W.W.J."/>
        </authorList>
    </citation>
    <scope>NUCLEOTIDE SEQUENCE [LARGE SCALE GENOMIC DNA]</scope>
    <source>
        <strain evidence="10">mm55</strain>
    </source>
</reference>
<evidence type="ECO:0000256" key="5">
    <source>
        <dbReference type="ARBA" id="ARBA00038359"/>
    </source>
</evidence>
<keyword evidence="10" id="KW-1185">Reference proteome</keyword>
<dbReference type="OrthoDB" id="3923077at2759"/>
<reference evidence="8" key="2">
    <citation type="submission" date="2015-06" db="EMBL/GenBank/DDBJ databases">
        <authorList>
            <person name="Hoefler B.C."/>
            <person name="Straight P.D."/>
        </authorList>
    </citation>
    <scope>NUCLEOTIDE SEQUENCE [LARGE SCALE GENOMIC DNA]</scope>
    <source>
        <strain evidence="8">Mm55</strain>
    </source>
</reference>
<comment type="caution">
    <text evidence="8">The sequence shown here is derived from an EMBL/GenBank/DDBJ whole genome shotgun (WGS) entry which is preliminary data.</text>
</comment>
<name>A0A175VNU0_9PEZI</name>
<reference evidence="8 10" key="3">
    <citation type="submission" date="2016-01" db="EMBL/GenBank/DDBJ databases">
        <title>Madurella mycetomatis genome sequencing.</title>
        <authorList>
            <person name="Van De Sande W."/>
        </authorList>
    </citation>
    <scope>NUCLEOTIDE SEQUENCE [LARGE SCALE GENOMIC DNA]</scope>
    <source>
        <strain evidence="8">Mm55</strain>
        <strain evidence="10">mm55</strain>
    </source>
</reference>
<feature type="transmembrane region" description="Helical" evidence="6">
    <location>
        <begin position="93"/>
        <end position="117"/>
    </location>
</feature>
<comment type="similarity">
    <text evidence="5">Belongs to the SAT4 family.</text>
</comment>
<feature type="transmembrane region" description="Helical" evidence="6">
    <location>
        <begin position="16"/>
        <end position="38"/>
    </location>
</feature>
<feature type="domain" description="Rhodopsin" evidence="7">
    <location>
        <begin position="34"/>
        <end position="273"/>
    </location>
</feature>
<evidence type="ECO:0000313" key="8">
    <source>
        <dbReference type="EMBL" id="KXX73147.1"/>
    </source>
</evidence>
<dbReference type="VEuPathDB" id="FungiDB:MMYC01_203430"/>
<feature type="transmembrane region" description="Helical" evidence="6">
    <location>
        <begin position="176"/>
        <end position="198"/>
    </location>
</feature>
<dbReference type="Proteomes" id="UP000078237">
    <property type="component" value="Unassembled WGS sequence"/>
</dbReference>
<dbReference type="InterPro" id="IPR049326">
    <property type="entry name" value="Rhodopsin_dom_fungi"/>
</dbReference>
<accession>A0A175VNU0</accession>
<dbReference type="EMBL" id="LCTW02000071">
    <property type="protein sequence ID" value="KXX80020.1"/>
    <property type="molecule type" value="Genomic_DNA"/>
</dbReference>
<sequence>MTTRHDGLPDDSRASAIAGVNIAGIILALIATILRCFVRIHLIRAFGLDDWLMTAAAVSFACYISFSMRGIHYGTGQHVWNLTDENEANARKWWYGCYLSYAVSMTLAKTSIAWFLLRVAVQRLHKWIIYAATVMTIVSCCTFFFACTFQCSPISYFWDKYTQTGTCIDDEVVIALAYLFSAISIISDFIFALLPAWIVSHLNIQFKTKLALITLMGLGCLASTAVVIRIPYMYGIASDDFLYDTAEIAIWSAVEQSLAITAGGLATLQPLVKLIGYKLGLTSRPVLAGSSKYGGTFRMAGNISVRRSISRRTEAFTPSKLERCEGGLKLQPDTSGYSAMCYNTSQEELRAETSEYDDKRSK</sequence>
<feature type="transmembrane region" description="Helical" evidence="6">
    <location>
        <begin position="129"/>
        <end position="156"/>
    </location>
</feature>
<evidence type="ECO:0000313" key="10">
    <source>
        <dbReference type="Proteomes" id="UP000078237"/>
    </source>
</evidence>
<keyword evidence="4 6" id="KW-0472">Membrane</keyword>
<dbReference type="InterPro" id="IPR052337">
    <property type="entry name" value="SAT4-like"/>
</dbReference>
<dbReference type="VEuPathDB" id="FungiDB:MMYC01_210092"/>
<feature type="transmembrane region" description="Helical" evidence="6">
    <location>
        <begin position="210"/>
        <end position="228"/>
    </location>
</feature>
<comment type="subcellular location">
    <subcellularLocation>
        <location evidence="1">Membrane</location>
        <topology evidence="1">Multi-pass membrane protein</topology>
    </subcellularLocation>
</comment>
<dbReference type="GO" id="GO:0016020">
    <property type="term" value="C:membrane"/>
    <property type="evidence" value="ECO:0007669"/>
    <property type="project" value="UniProtKB-SubCell"/>
</dbReference>
<gene>
    <name evidence="9" type="ORF">MMYC01_203430</name>
    <name evidence="8" type="ORF">MMYC01_210092</name>
</gene>
<protein>
    <submittedName>
        <fullName evidence="8">Protein RnfH</fullName>
    </submittedName>
</protein>
<keyword evidence="3 6" id="KW-1133">Transmembrane helix</keyword>
<evidence type="ECO:0000256" key="2">
    <source>
        <dbReference type="ARBA" id="ARBA00022692"/>
    </source>
</evidence>
<evidence type="ECO:0000256" key="4">
    <source>
        <dbReference type="ARBA" id="ARBA00023136"/>
    </source>
</evidence>
<dbReference type="Pfam" id="PF20684">
    <property type="entry name" value="Fung_rhodopsin"/>
    <property type="match status" value="1"/>
</dbReference>
<evidence type="ECO:0000256" key="6">
    <source>
        <dbReference type="SAM" id="Phobius"/>
    </source>
</evidence>
<organism evidence="8 10">
    <name type="scientific">Madurella mycetomatis</name>
    <dbReference type="NCBI Taxonomy" id="100816"/>
    <lineage>
        <taxon>Eukaryota</taxon>
        <taxon>Fungi</taxon>
        <taxon>Dikarya</taxon>
        <taxon>Ascomycota</taxon>
        <taxon>Pezizomycotina</taxon>
        <taxon>Sordariomycetes</taxon>
        <taxon>Sordariomycetidae</taxon>
        <taxon>Sordariales</taxon>
        <taxon>Sordariales incertae sedis</taxon>
        <taxon>Madurella</taxon>
    </lineage>
</organism>
<dbReference type="PANTHER" id="PTHR33048:SF96">
    <property type="entry name" value="INTEGRAL MEMBRANE PROTEIN"/>
    <property type="match status" value="1"/>
</dbReference>
<feature type="transmembrane region" description="Helical" evidence="6">
    <location>
        <begin position="50"/>
        <end position="73"/>
    </location>
</feature>
<evidence type="ECO:0000259" key="7">
    <source>
        <dbReference type="Pfam" id="PF20684"/>
    </source>
</evidence>
<evidence type="ECO:0000313" key="9">
    <source>
        <dbReference type="EMBL" id="KXX80020.1"/>
    </source>
</evidence>
<proteinExistence type="inferred from homology"/>
<evidence type="ECO:0000256" key="1">
    <source>
        <dbReference type="ARBA" id="ARBA00004141"/>
    </source>
</evidence>